<reference evidence="3" key="1">
    <citation type="submission" date="2017-01" db="EMBL/GenBank/DDBJ databases">
        <authorList>
            <person name="Varghese N."/>
            <person name="Submissions S."/>
        </authorList>
    </citation>
    <scope>NUCLEOTIDE SEQUENCE [LARGE SCALE GENOMIC DNA]</scope>
    <source>
        <strain evidence="3">DSM 44531</strain>
    </source>
</reference>
<protein>
    <submittedName>
        <fullName evidence="2">Uncharacterized protein</fullName>
    </submittedName>
</protein>
<name>A0A1N7JAP5_9CORY</name>
<sequence>MLKLTGAQKGWFAIVVALWIIALAAMVFVLPKMSSSSSTPAPAAAGSESGSLAATLSEMVPPENDAVAAEMLDLRRVYGDEITAFVPVCSEEPKELIDAKLEAAGDVADEVDLDSDNNYMLLAKDPQAGVDSVDAVPSDVMDLCNQNYFDQFFSTEQGFPVYWDAGENIWRFGVRVEPAAQAQ</sequence>
<evidence type="ECO:0000313" key="2">
    <source>
        <dbReference type="EMBL" id="SIS46442.1"/>
    </source>
</evidence>
<dbReference type="OrthoDB" id="4425801at2"/>
<keyword evidence="1" id="KW-0472">Membrane</keyword>
<feature type="transmembrane region" description="Helical" evidence="1">
    <location>
        <begin position="12"/>
        <end position="30"/>
    </location>
</feature>
<evidence type="ECO:0000313" key="3">
    <source>
        <dbReference type="Proteomes" id="UP000186292"/>
    </source>
</evidence>
<accession>A0A1N7JAP5</accession>
<dbReference type="STRING" id="1161099.SAMN05444817_10582"/>
<dbReference type="EMBL" id="FTOF01000005">
    <property type="protein sequence ID" value="SIS46442.1"/>
    <property type="molecule type" value="Genomic_DNA"/>
</dbReference>
<dbReference type="Proteomes" id="UP000186292">
    <property type="component" value="Unassembled WGS sequence"/>
</dbReference>
<proteinExistence type="predicted"/>
<keyword evidence="1" id="KW-0812">Transmembrane</keyword>
<keyword evidence="3" id="KW-1185">Reference proteome</keyword>
<dbReference type="AlphaFoldDB" id="A0A1N7JAP5"/>
<dbReference type="RefSeq" id="WP_076599167.1">
    <property type="nucleotide sequence ID" value="NZ_CP046976.1"/>
</dbReference>
<keyword evidence="1" id="KW-1133">Transmembrane helix</keyword>
<organism evidence="2 3">
    <name type="scientific">Corynebacterium appendicis CIP 107643</name>
    <dbReference type="NCBI Taxonomy" id="1161099"/>
    <lineage>
        <taxon>Bacteria</taxon>
        <taxon>Bacillati</taxon>
        <taxon>Actinomycetota</taxon>
        <taxon>Actinomycetes</taxon>
        <taxon>Mycobacteriales</taxon>
        <taxon>Corynebacteriaceae</taxon>
        <taxon>Corynebacterium</taxon>
    </lineage>
</organism>
<gene>
    <name evidence="2" type="ORF">SAMN05444817_10582</name>
</gene>
<evidence type="ECO:0000256" key="1">
    <source>
        <dbReference type="SAM" id="Phobius"/>
    </source>
</evidence>